<keyword evidence="3" id="KW-0430">Lectin</keyword>
<dbReference type="InterPro" id="IPR016187">
    <property type="entry name" value="CTDL_fold"/>
</dbReference>
<reference evidence="10" key="2">
    <citation type="submission" date="2025-08" db="UniProtKB">
        <authorList>
            <consortium name="Ensembl"/>
        </authorList>
    </citation>
    <scope>IDENTIFICATION</scope>
</reference>
<dbReference type="Ensembl" id="ENSACAT00000004880.4">
    <property type="protein sequence ID" value="ENSACAP00000004772.3"/>
    <property type="gene ID" value="ENSACAG00000004891.4"/>
</dbReference>
<dbReference type="Pfam" id="PF01391">
    <property type="entry name" value="Collagen"/>
    <property type="match status" value="1"/>
</dbReference>
<evidence type="ECO:0000256" key="3">
    <source>
        <dbReference type="ARBA" id="ARBA00022734"/>
    </source>
</evidence>
<dbReference type="Bgee" id="ENSACAG00000004891">
    <property type="expression patterns" value="Expressed in liver and 6 other cell types or tissues"/>
</dbReference>
<evidence type="ECO:0000256" key="8">
    <source>
        <dbReference type="SAM" id="SignalP"/>
    </source>
</evidence>
<evidence type="ECO:0000256" key="7">
    <source>
        <dbReference type="SAM" id="MobiDB-lite"/>
    </source>
</evidence>
<dbReference type="GO" id="GO:0005581">
    <property type="term" value="C:collagen trimer"/>
    <property type="evidence" value="ECO:0007669"/>
    <property type="project" value="UniProtKB-KW"/>
</dbReference>
<gene>
    <name evidence="10" type="primary">mbl2</name>
</gene>
<dbReference type="GO" id="GO:0005771">
    <property type="term" value="C:multivesicular body"/>
    <property type="evidence" value="ECO:0000318"/>
    <property type="project" value="GO_Central"/>
</dbReference>
<keyword evidence="11" id="KW-1185">Reference proteome</keyword>
<dbReference type="PANTHER" id="PTHR24024">
    <property type="entry name" value="PULMONARY SURFACTANT-ASSOCIATED PROTEIN A"/>
    <property type="match status" value="1"/>
</dbReference>
<comment type="subcellular location">
    <subcellularLocation>
        <location evidence="1">Secreted</location>
    </subcellularLocation>
</comment>
<dbReference type="GO" id="GO:0030246">
    <property type="term" value="F:carbohydrate binding"/>
    <property type="evidence" value="ECO:0007669"/>
    <property type="project" value="UniProtKB-KW"/>
</dbReference>
<feature type="signal peptide" evidence="8">
    <location>
        <begin position="1"/>
        <end position="19"/>
    </location>
</feature>
<keyword evidence="4" id="KW-0106">Calcium</keyword>
<dbReference type="PANTHER" id="PTHR24024:SF42">
    <property type="entry name" value="MANNOSE-BINDING PROTEIN"/>
    <property type="match status" value="1"/>
</dbReference>
<evidence type="ECO:0000256" key="6">
    <source>
        <dbReference type="SAM" id="Coils"/>
    </source>
</evidence>
<dbReference type="AlphaFoldDB" id="H9G9M5"/>
<dbReference type="Pfam" id="PF00059">
    <property type="entry name" value="Lectin_C"/>
    <property type="match status" value="1"/>
</dbReference>
<keyword evidence="5" id="KW-0176">Collagen</keyword>
<sequence>MYVLQLLGFLVLGSSLTLAAVSETCRCEVNSCPVMACGNPGLNGLPGRDGKDGTKGEKGDPGDSVRGPQGPPGKAGPPGSLGTPGIPGSTGIPGQKGQKGDAATLDTIQRQVAALEQTTRTLQEDLKKIRKRLLWHGAVSVGDKIFVSTGQQDTFFKGRDLCASAGGKLASPKNEPENRVLAEMVKKNSPKHAFLGINDIQTEGIFVDLNGAPVRYTNWKSGEPNDYNNNEDCVVVLENQLWNDLNCEHKSPIFCEV</sequence>
<dbReference type="GeneTree" id="ENSGT00940000154368"/>
<dbReference type="FunCoup" id="H9G9M5">
    <property type="interactions" value="49"/>
</dbReference>
<dbReference type="KEGG" id="acs:100561381"/>
<proteinExistence type="predicted"/>
<dbReference type="PROSITE" id="PS50041">
    <property type="entry name" value="C_TYPE_LECTIN_2"/>
    <property type="match status" value="1"/>
</dbReference>
<accession>H9G9M5</accession>
<feature type="compositionally biased region" description="Low complexity" evidence="7">
    <location>
        <begin position="77"/>
        <end position="93"/>
    </location>
</feature>
<name>H9G9M5_ANOCA</name>
<evidence type="ECO:0000313" key="11">
    <source>
        <dbReference type="Proteomes" id="UP000001646"/>
    </source>
</evidence>
<keyword evidence="6" id="KW-0175">Coiled coil</keyword>
<evidence type="ECO:0000256" key="5">
    <source>
        <dbReference type="ARBA" id="ARBA00023119"/>
    </source>
</evidence>
<dbReference type="SMART" id="SM00034">
    <property type="entry name" value="CLECT"/>
    <property type="match status" value="1"/>
</dbReference>
<keyword evidence="2" id="KW-0964">Secreted</keyword>
<evidence type="ECO:0000256" key="1">
    <source>
        <dbReference type="ARBA" id="ARBA00004613"/>
    </source>
</evidence>
<dbReference type="Gene3D" id="3.10.100.10">
    <property type="entry name" value="Mannose-Binding Protein A, subunit A"/>
    <property type="match status" value="1"/>
</dbReference>
<feature type="region of interest" description="Disordered" evidence="7">
    <location>
        <begin position="38"/>
        <end position="101"/>
    </location>
</feature>
<evidence type="ECO:0000313" key="10">
    <source>
        <dbReference type="Ensembl" id="ENSACAP00000004772.3"/>
    </source>
</evidence>
<dbReference type="GO" id="GO:0050766">
    <property type="term" value="P:positive regulation of phagocytosis"/>
    <property type="evidence" value="ECO:0000318"/>
    <property type="project" value="GO_Central"/>
</dbReference>
<dbReference type="InterPro" id="IPR008160">
    <property type="entry name" value="Collagen"/>
</dbReference>
<dbReference type="eggNOG" id="KOG4297">
    <property type="taxonomic scope" value="Eukaryota"/>
</dbReference>
<dbReference type="OrthoDB" id="10255512at2759"/>
<dbReference type="HOGENOM" id="CLU_049894_3_0_1"/>
<evidence type="ECO:0000256" key="4">
    <source>
        <dbReference type="ARBA" id="ARBA00022837"/>
    </source>
</evidence>
<evidence type="ECO:0000259" key="9">
    <source>
        <dbReference type="PROSITE" id="PS50041"/>
    </source>
</evidence>
<feature type="coiled-coil region" evidence="6">
    <location>
        <begin position="105"/>
        <end position="132"/>
    </location>
</feature>
<dbReference type="InParanoid" id="H9G9M5"/>
<dbReference type="GO" id="GO:0043129">
    <property type="term" value="P:surfactant homeostasis"/>
    <property type="evidence" value="ECO:0000318"/>
    <property type="project" value="GO_Central"/>
</dbReference>
<dbReference type="InterPro" id="IPR001304">
    <property type="entry name" value="C-type_lectin-like"/>
</dbReference>
<dbReference type="InterPro" id="IPR051077">
    <property type="entry name" value="Ca-dependent_lectin"/>
</dbReference>
<feature type="chain" id="PRO_5032906070" description="C-type lectin domain-containing protein" evidence="8">
    <location>
        <begin position="20"/>
        <end position="257"/>
    </location>
</feature>
<dbReference type="GO" id="GO:0005615">
    <property type="term" value="C:extracellular space"/>
    <property type="evidence" value="ECO:0000318"/>
    <property type="project" value="GO_Central"/>
</dbReference>
<reference evidence="10" key="1">
    <citation type="submission" date="2009-12" db="EMBL/GenBank/DDBJ databases">
        <title>The Genome Sequence of Anolis carolinensis (Green Anole Lizard).</title>
        <authorList>
            <consortium name="The Genome Sequencing Platform"/>
            <person name="Di Palma F."/>
            <person name="Alfoldi J."/>
            <person name="Heiman D."/>
            <person name="Young S."/>
            <person name="Grabherr M."/>
            <person name="Johnson J."/>
            <person name="Lander E.S."/>
            <person name="Lindblad-Toh K."/>
        </authorList>
    </citation>
    <scope>NUCLEOTIDE SEQUENCE [LARGE SCALE GENOMIC DNA]</scope>
    <source>
        <strain evidence="10">JBL SC #1</strain>
    </source>
</reference>
<dbReference type="GeneID" id="100561381"/>
<feature type="compositionally biased region" description="Basic and acidic residues" evidence="7">
    <location>
        <begin position="48"/>
        <end position="63"/>
    </location>
</feature>
<reference evidence="10" key="3">
    <citation type="submission" date="2025-09" db="UniProtKB">
        <authorList>
            <consortium name="Ensembl"/>
        </authorList>
    </citation>
    <scope>IDENTIFICATION</scope>
</reference>
<organism evidence="10 11">
    <name type="scientific">Anolis carolinensis</name>
    <name type="common">Green anole</name>
    <name type="synonym">American chameleon</name>
    <dbReference type="NCBI Taxonomy" id="28377"/>
    <lineage>
        <taxon>Eukaryota</taxon>
        <taxon>Metazoa</taxon>
        <taxon>Chordata</taxon>
        <taxon>Craniata</taxon>
        <taxon>Vertebrata</taxon>
        <taxon>Euteleostomi</taxon>
        <taxon>Lepidosauria</taxon>
        <taxon>Squamata</taxon>
        <taxon>Bifurcata</taxon>
        <taxon>Unidentata</taxon>
        <taxon>Episquamata</taxon>
        <taxon>Toxicofera</taxon>
        <taxon>Iguania</taxon>
        <taxon>Dactyloidae</taxon>
        <taxon>Anolis</taxon>
    </lineage>
</organism>
<protein>
    <recommendedName>
        <fullName evidence="9">C-type lectin domain-containing protein</fullName>
    </recommendedName>
</protein>
<evidence type="ECO:0000256" key="2">
    <source>
        <dbReference type="ARBA" id="ARBA00022525"/>
    </source>
</evidence>
<feature type="domain" description="C-type lectin" evidence="9">
    <location>
        <begin position="154"/>
        <end position="256"/>
    </location>
</feature>
<dbReference type="STRING" id="28377.ENSACAP00000004772"/>
<dbReference type="Proteomes" id="UP000001646">
    <property type="component" value="Unplaced"/>
</dbReference>
<dbReference type="InterPro" id="IPR016186">
    <property type="entry name" value="C-type_lectin-like/link_sf"/>
</dbReference>
<dbReference type="SUPFAM" id="SSF56436">
    <property type="entry name" value="C-type lectin-like"/>
    <property type="match status" value="1"/>
</dbReference>
<dbReference type="CTD" id="4153"/>
<keyword evidence="8" id="KW-0732">Signal</keyword>